<reference evidence="3 4" key="1">
    <citation type="submission" date="2021-07" db="EMBL/GenBank/DDBJ databases">
        <title>Actinomadura sp. PM05-2 isolated from lichen.</title>
        <authorList>
            <person name="Somphong A."/>
            <person name="Phongsopitanun W."/>
            <person name="Tanasupawat S."/>
            <person name="Peongsungnone V."/>
        </authorList>
    </citation>
    <scope>NUCLEOTIDE SEQUENCE [LARGE SCALE GENOMIC DNA]</scope>
    <source>
        <strain evidence="3 4">PM05-2</strain>
    </source>
</reference>
<evidence type="ECO:0000256" key="1">
    <source>
        <dbReference type="SAM" id="MobiDB-lite"/>
    </source>
</evidence>
<feature type="region of interest" description="Disordered" evidence="1">
    <location>
        <begin position="1"/>
        <end position="23"/>
    </location>
</feature>
<dbReference type="InterPro" id="IPR021449">
    <property type="entry name" value="DUF3099"/>
</dbReference>
<evidence type="ECO:0000313" key="3">
    <source>
        <dbReference type="EMBL" id="MBW8483359.1"/>
    </source>
</evidence>
<evidence type="ECO:0000313" key="4">
    <source>
        <dbReference type="Proteomes" id="UP000774570"/>
    </source>
</evidence>
<evidence type="ECO:0000256" key="2">
    <source>
        <dbReference type="SAM" id="Phobius"/>
    </source>
</evidence>
<keyword evidence="2" id="KW-0812">Transmembrane</keyword>
<accession>A0ABS7FSG4</accession>
<dbReference type="RefSeq" id="WP_220166541.1">
    <property type="nucleotide sequence ID" value="NZ_JAIBOA010000007.1"/>
</dbReference>
<keyword evidence="2" id="KW-1133">Transmembrane helix</keyword>
<protein>
    <submittedName>
        <fullName evidence="3">DUF3099 domain-containing protein</fullName>
    </submittedName>
</protein>
<organism evidence="3 4">
    <name type="scientific">Actinomadura parmotrematis</name>
    <dbReference type="NCBI Taxonomy" id="2864039"/>
    <lineage>
        <taxon>Bacteria</taxon>
        <taxon>Bacillati</taxon>
        <taxon>Actinomycetota</taxon>
        <taxon>Actinomycetes</taxon>
        <taxon>Streptosporangiales</taxon>
        <taxon>Thermomonosporaceae</taxon>
        <taxon>Actinomadura</taxon>
    </lineage>
</organism>
<name>A0ABS7FSG4_9ACTN</name>
<keyword evidence="2" id="KW-0472">Membrane</keyword>
<feature type="region of interest" description="Disordered" evidence="1">
    <location>
        <begin position="88"/>
        <end position="112"/>
    </location>
</feature>
<feature type="transmembrane region" description="Helical" evidence="2">
    <location>
        <begin position="35"/>
        <end position="54"/>
    </location>
</feature>
<keyword evidence="4" id="KW-1185">Reference proteome</keyword>
<dbReference type="Pfam" id="PF11298">
    <property type="entry name" value="DUF3099"/>
    <property type="match status" value="1"/>
</dbReference>
<gene>
    <name evidence="3" type="ORF">K1Y72_13320</name>
</gene>
<sequence length="112" mass="11881">MKVNPRRQAARTEVHAVTDAPRPLSEDIAQRQRRYLVSMGIRTGCFLGAVAAALAGAPFWLTGALIVGAVFLPYIAVVVANAGRAPVAPTRFSTPQSQHHKGISGQHPEIGS</sequence>
<dbReference type="Proteomes" id="UP000774570">
    <property type="component" value="Unassembled WGS sequence"/>
</dbReference>
<proteinExistence type="predicted"/>
<comment type="caution">
    <text evidence="3">The sequence shown here is derived from an EMBL/GenBank/DDBJ whole genome shotgun (WGS) entry which is preliminary data.</text>
</comment>
<feature type="transmembrane region" description="Helical" evidence="2">
    <location>
        <begin position="60"/>
        <end position="82"/>
    </location>
</feature>
<dbReference type="EMBL" id="JAIBOA010000007">
    <property type="protein sequence ID" value="MBW8483359.1"/>
    <property type="molecule type" value="Genomic_DNA"/>
</dbReference>